<organism evidence="1 2">
    <name type="scientific">Candidatus Magasanikbacteria bacterium CG_4_10_14_0_2_um_filter_41_31</name>
    <dbReference type="NCBI Taxonomy" id="1974639"/>
    <lineage>
        <taxon>Bacteria</taxon>
        <taxon>Candidatus Magasanikiibacteriota</taxon>
    </lineage>
</organism>
<accession>A0A2M7V2V7</accession>
<dbReference type="EMBL" id="PFPI01000047">
    <property type="protein sequence ID" value="PIZ92787.1"/>
    <property type="molecule type" value="Genomic_DNA"/>
</dbReference>
<proteinExistence type="predicted"/>
<dbReference type="SUPFAM" id="SSF52540">
    <property type="entry name" value="P-loop containing nucleoside triphosphate hydrolases"/>
    <property type="match status" value="1"/>
</dbReference>
<dbReference type="GO" id="GO:0006261">
    <property type="term" value="P:DNA-templated DNA replication"/>
    <property type="evidence" value="ECO:0007669"/>
    <property type="project" value="TreeGrafter"/>
</dbReference>
<evidence type="ECO:0000313" key="1">
    <source>
        <dbReference type="EMBL" id="PIZ92787.1"/>
    </source>
</evidence>
<dbReference type="PANTHER" id="PTHR11669:SF8">
    <property type="entry name" value="DNA POLYMERASE III SUBUNIT DELTA"/>
    <property type="match status" value="1"/>
</dbReference>
<dbReference type="Pfam" id="PF13177">
    <property type="entry name" value="DNA_pol3_delta2"/>
    <property type="match status" value="1"/>
</dbReference>
<reference evidence="2" key="1">
    <citation type="submission" date="2017-09" db="EMBL/GenBank/DDBJ databases">
        <title>Depth-based differentiation of microbial function through sediment-hosted aquifers and enrichment of novel symbionts in the deep terrestrial subsurface.</title>
        <authorList>
            <person name="Probst A.J."/>
            <person name="Ladd B."/>
            <person name="Jarett J.K."/>
            <person name="Geller-Mcgrath D.E."/>
            <person name="Sieber C.M.K."/>
            <person name="Emerson J.B."/>
            <person name="Anantharaman K."/>
            <person name="Thomas B.C."/>
            <person name="Malmstrom R."/>
            <person name="Stieglmeier M."/>
            <person name="Klingl A."/>
            <person name="Woyke T."/>
            <person name="Ryan C.M."/>
            <person name="Banfield J.F."/>
        </authorList>
    </citation>
    <scope>NUCLEOTIDE SEQUENCE [LARGE SCALE GENOMIC DNA]</scope>
</reference>
<dbReference type="AlphaFoldDB" id="A0A2M7V2V7"/>
<name>A0A2M7V2V7_9BACT</name>
<dbReference type="Proteomes" id="UP000230078">
    <property type="component" value="Unassembled WGS sequence"/>
</dbReference>
<sequence length="302" mass="34326">MNDIIGHKDILMFFDKATSSGHLHHAYLFVGRPKLGKRTVAEYITKQLFGSEKTLHTNPDFFFLARGIHEKTGKTKKHISIEDVQGLQQFLRGKPFLHKKKVAIIDDAHLLSMGAMNALLKTLEEPRGEATVFLIAENESTLLETIRSRCQILYFYPVGIQHIETAFLHKHIDPSLASAMASVSGGYPGKALVWAEDPEQYEWYQKEILRCQSLFGKSLYQQLAIVEDLFAKKDDHIGARSELLIILDIWLGCLRDSYTQSTSASLQKCDIVDAYRAIHRAKKELLANVHPRLLIEHVLLTF</sequence>
<gene>
    <name evidence="1" type="ORF">COX83_03555</name>
</gene>
<protein>
    <recommendedName>
        <fullName evidence="3">AAA+ ATPase domain-containing protein</fullName>
    </recommendedName>
</protein>
<evidence type="ECO:0000313" key="2">
    <source>
        <dbReference type="Proteomes" id="UP000230078"/>
    </source>
</evidence>
<dbReference type="PANTHER" id="PTHR11669">
    <property type="entry name" value="REPLICATION FACTOR C / DNA POLYMERASE III GAMMA-TAU SUBUNIT"/>
    <property type="match status" value="1"/>
</dbReference>
<evidence type="ECO:0008006" key="3">
    <source>
        <dbReference type="Google" id="ProtNLM"/>
    </source>
</evidence>
<dbReference type="Gene3D" id="3.40.50.300">
    <property type="entry name" value="P-loop containing nucleotide triphosphate hydrolases"/>
    <property type="match status" value="1"/>
</dbReference>
<dbReference type="InterPro" id="IPR050238">
    <property type="entry name" value="DNA_Rep/Repair_Clamp_Loader"/>
</dbReference>
<dbReference type="InterPro" id="IPR027417">
    <property type="entry name" value="P-loop_NTPase"/>
</dbReference>
<comment type="caution">
    <text evidence="1">The sequence shown here is derived from an EMBL/GenBank/DDBJ whole genome shotgun (WGS) entry which is preliminary data.</text>
</comment>